<feature type="region of interest" description="Disordered" evidence="1">
    <location>
        <begin position="288"/>
        <end position="308"/>
    </location>
</feature>
<protein>
    <submittedName>
        <fullName evidence="4">Uncharacterized protein</fullName>
    </submittedName>
</protein>
<dbReference type="EMBL" id="LRQA01000040">
    <property type="protein sequence ID" value="KXA18025.1"/>
    <property type="molecule type" value="Genomic_DNA"/>
</dbReference>
<dbReference type="RefSeq" id="WP_060786988.1">
    <property type="nucleotide sequence ID" value="NZ_KQ956819.1"/>
</dbReference>
<comment type="caution">
    <text evidence="4">The sequence shown here is derived from an EMBL/GenBank/DDBJ whole genome shotgun (WGS) entry which is preliminary data.</text>
</comment>
<evidence type="ECO:0000313" key="5">
    <source>
        <dbReference type="Proteomes" id="UP000070558"/>
    </source>
</evidence>
<dbReference type="Gene3D" id="1.10.10.1110">
    <property type="entry name" value="Methyltransferase PG1098, N-terminal domain"/>
    <property type="match status" value="1"/>
</dbReference>
<dbReference type="PATRIC" id="fig|2702.99.peg.793"/>
<dbReference type="InterPro" id="IPR029063">
    <property type="entry name" value="SAM-dependent_MTases_sf"/>
</dbReference>
<evidence type="ECO:0000259" key="3">
    <source>
        <dbReference type="Pfam" id="PF22013"/>
    </source>
</evidence>
<dbReference type="Pfam" id="PF18096">
    <property type="entry name" value="Thump_like"/>
    <property type="match status" value="1"/>
</dbReference>
<dbReference type="InterPro" id="IPR054168">
    <property type="entry name" value="PG_1098_Fer"/>
</dbReference>
<evidence type="ECO:0000256" key="1">
    <source>
        <dbReference type="SAM" id="MobiDB-lite"/>
    </source>
</evidence>
<dbReference type="InterPro" id="IPR041497">
    <property type="entry name" value="Thump-like"/>
</dbReference>
<proteinExistence type="predicted"/>
<feature type="domain" description="PG-1098 ferredoxin-like" evidence="3">
    <location>
        <begin position="322"/>
        <end position="365"/>
    </location>
</feature>
<dbReference type="Proteomes" id="UP000070558">
    <property type="component" value="Unassembled WGS sequence"/>
</dbReference>
<evidence type="ECO:0000259" key="2">
    <source>
        <dbReference type="Pfam" id="PF18096"/>
    </source>
</evidence>
<gene>
    <name evidence="4" type="ORF">HMPREF3216_00812</name>
</gene>
<dbReference type="SUPFAM" id="SSF53335">
    <property type="entry name" value="S-adenosyl-L-methionine-dependent methyltransferases"/>
    <property type="match status" value="1"/>
</dbReference>
<dbReference type="OrthoDB" id="1000417at2"/>
<feature type="domain" description="THUMP-like" evidence="2">
    <location>
        <begin position="366"/>
        <end position="433"/>
    </location>
</feature>
<sequence length="441" mass="49568">MQSNNTCPSQLQKQNQQTIDFINQNQNTNPKDAALKASNNPNVNVAFAVNQISGKQIAKTKLPIWYKNERVIYPAHISMEQCSSQATAQYKARLANRLIKNNNIDKCKTTLIDLTGGFGVDCAIMSQEFNKAICVEKQEELSAISQHNMIAMGLNNVQCINSTSVEALEKIDQATLIYIDPARRDKSGARTYAIEDCTPNVLELKSHILRVAQFLLIKLSPMLDWKKAVCDFSGSVSQIHIVSHNNECKELLLVLDSNMHSNVDVYCVNNDSVTVFNAKYNPDLNKVEEESQELHESQEPDTKNQQSSNVLSINNWSNWAKYVYEPNASIMKSGCFRLLSSKYNVLQIASNSHVFISCEYESNFPGNIWKIDNIFSLNKKEISKALLNVTYANIATYNFPLSVNDLKKRLKLKDGGKTRIIATTDSKNNHVIIRASSTQSK</sequence>
<dbReference type="AlphaFoldDB" id="A0A133NP12"/>
<feature type="compositionally biased region" description="Basic and acidic residues" evidence="1">
    <location>
        <begin position="288"/>
        <end position="302"/>
    </location>
</feature>
<evidence type="ECO:0000313" key="4">
    <source>
        <dbReference type="EMBL" id="KXA18025.1"/>
    </source>
</evidence>
<dbReference type="Gene3D" id="3.40.50.150">
    <property type="entry name" value="Vaccinia Virus protein VP39"/>
    <property type="match status" value="1"/>
</dbReference>
<organism evidence="4 5">
    <name type="scientific">Gardnerella vaginalis</name>
    <dbReference type="NCBI Taxonomy" id="2702"/>
    <lineage>
        <taxon>Bacteria</taxon>
        <taxon>Bacillati</taxon>
        <taxon>Actinomycetota</taxon>
        <taxon>Actinomycetes</taxon>
        <taxon>Bifidobacteriales</taxon>
        <taxon>Bifidobacteriaceae</taxon>
        <taxon>Gardnerella</taxon>
    </lineage>
</organism>
<name>A0A133NP12_GARVA</name>
<accession>A0A133NP12</accession>
<dbReference type="Pfam" id="PF22013">
    <property type="entry name" value="PG_1098_Fer"/>
    <property type="match status" value="1"/>
</dbReference>
<reference evidence="4 5" key="1">
    <citation type="submission" date="2016-01" db="EMBL/GenBank/DDBJ databases">
        <authorList>
            <person name="Oliw E.H."/>
        </authorList>
    </citation>
    <scope>NUCLEOTIDE SEQUENCE [LARGE SCALE GENOMIC DNA]</scope>
    <source>
        <strain evidence="4 5">GED7760B</strain>
    </source>
</reference>